<evidence type="ECO:0000256" key="9">
    <source>
        <dbReference type="SAM" id="Coils"/>
    </source>
</evidence>
<feature type="region of interest" description="Disordered" evidence="10">
    <location>
        <begin position="355"/>
        <end position="392"/>
    </location>
</feature>
<feature type="coiled-coil region" evidence="9">
    <location>
        <begin position="174"/>
        <end position="202"/>
    </location>
</feature>
<evidence type="ECO:0000313" key="11">
    <source>
        <dbReference type="EMBL" id="CEM41305.1"/>
    </source>
</evidence>
<evidence type="ECO:0000256" key="2">
    <source>
        <dbReference type="ARBA" id="ARBA00006737"/>
    </source>
</evidence>
<keyword evidence="6" id="KW-0969">Cilium</keyword>
<evidence type="ECO:0000256" key="3">
    <source>
        <dbReference type="ARBA" id="ARBA00022490"/>
    </source>
</evidence>
<feature type="region of interest" description="Disordered" evidence="10">
    <location>
        <begin position="1"/>
        <end position="36"/>
    </location>
</feature>
<comment type="subcellular location">
    <subcellularLocation>
        <location evidence="1">Cytoplasm</location>
        <location evidence="1">Cytoskeleton</location>
        <location evidence="1">Flagellum axoneme</location>
    </subcellularLocation>
</comment>
<dbReference type="PANTHER" id="PTHR21648">
    <property type="entry name" value="FLAGELLAR RADIAL SPOKE PROTEIN 3"/>
    <property type="match status" value="1"/>
</dbReference>
<keyword evidence="8" id="KW-0966">Cell projection</keyword>
<evidence type="ECO:0000256" key="8">
    <source>
        <dbReference type="ARBA" id="ARBA00023273"/>
    </source>
</evidence>
<gene>
    <name evidence="11" type="ORF">Cvel_25937</name>
</gene>
<sequence>MQQSGGSQFASQPRAVGTRKKYRTDPDPTGGVPTNLMYDKRVIRGNTYAALVAPQPDPLQLARERDAQRRKLMRAKNAMTSGMGAHGGGAAPPPVAGRKHMDIQTDTYLQELTDRTIEFDAETQTDFLLDRPASPLFMPAKIGKDAATQIFDGDLFDFDREVEPVLEVLVGRTLEQAMQEVLEEEELLAIRKQQELFEAKRNQELMEVQRMEAAEKRRADEISARKLQAKARVQQQKSLFRNLLAHNTASEYLRDLVPRALATLHARGVFETPAALAVETHFVPWLVETVVARNGEDRNVFTKVLEEMTKDGLQQARNVSGEGAGRRAQVEADRWQAQVEEIRRAEEARLKAIADRKAEEERKRLEEEERIRQEAAERDGDGEDAEGEGRGE</sequence>
<protein>
    <recommendedName>
        <fullName evidence="12">Radial spoke protein 3</fullName>
    </recommendedName>
</protein>
<evidence type="ECO:0000256" key="1">
    <source>
        <dbReference type="ARBA" id="ARBA00004611"/>
    </source>
</evidence>
<dbReference type="GO" id="GO:0005929">
    <property type="term" value="C:cilium"/>
    <property type="evidence" value="ECO:0007669"/>
    <property type="project" value="TreeGrafter"/>
</dbReference>
<keyword evidence="3" id="KW-0963">Cytoplasm</keyword>
<dbReference type="PhylomeDB" id="A0A0G4HC03"/>
<organism evidence="11">
    <name type="scientific">Chromera velia CCMP2878</name>
    <dbReference type="NCBI Taxonomy" id="1169474"/>
    <lineage>
        <taxon>Eukaryota</taxon>
        <taxon>Sar</taxon>
        <taxon>Alveolata</taxon>
        <taxon>Colpodellida</taxon>
        <taxon>Chromeraceae</taxon>
        <taxon>Chromera</taxon>
    </lineage>
</organism>
<dbReference type="VEuPathDB" id="CryptoDB:Cvel_25937"/>
<keyword evidence="5" id="KW-0282">Flagellum</keyword>
<evidence type="ECO:0000256" key="10">
    <source>
        <dbReference type="SAM" id="MobiDB-lite"/>
    </source>
</evidence>
<reference evidence="11" key="1">
    <citation type="submission" date="2014-11" db="EMBL/GenBank/DDBJ databases">
        <authorList>
            <person name="Otto D Thomas"/>
            <person name="Naeem Raeece"/>
        </authorList>
    </citation>
    <scope>NUCLEOTIDE SEQUENCE</scope>
</reference>
<evidence type="ECO:0008006" key="12">
    <source>
        <dbReference type="Google" id="ProtNLM"/>
    </source>
</evidence>
<keyword evidence="4" id="KW-0597">Phosphoprotein</keyword>
<dbReference type="EMBL" id="CDMZ01002206">
    <property type="protein sequence ID" value="CEM41305.1"/>
    <property type="molecule type" value="Genomic_DNA"/>
</dbReference>
<dbReference type="PANTHER" id="PTHR21648:SF0">
    <property type="entry name" value="RADIAL SPOKE HEAD PROTEIN 3 HOMOLOG"/>
    <property type="match status" value="1"/>
</dbReference>
<evidence type="ECO:0000256" key="5">
    <source>
        <dbReference type="ARBA" id="ARBA00022846"/>
    </source>
</evidence>
<comment type="similarity">
    <text evidence="2">Belongs to the flagellar radial spoke RSP3 family.</text>
</comment>
<keyword evidence="9" id="KW-0175">Coiled coil</keyword>
<dbReference type="InterPro" id="IPR009290">
    <property type="entry name" value="Radial_spoke_3"/>
</dbReference>
<accession>A0A0G4HC03</accession>
<name>A0A0G4HC03_9ALVE</name>
<proteinExistence type="inferred from homology"/>
<keyword evidence="7" id="KW-0206">Cytoskeleton</keyword>
<evidence type="ECO:0000256" key="7">
    <source>
        <dbReference type="ARBA" id="ARBA00023212"/>
    </source>
</evidence>
<evidence type="ECO:0000256" key="4">
    <source>
        <dbReference type="ARBA" id="ARBA00022553"/>
    </source>
</evidence>
<feature type="compositionally biased region" description="Basic and acidic residues" evidence="10">
    <location>
        <begin position="355"/>
        <end position="379"/>
    </location>
</feature>
<evidence type="ECO:0000256" key="6">
    <source>
        <dbReference type="ARBA" id="ARBA00023069"/>
    </source>
</evidence>
<feature type="compositionally biased region" description="Polar residues" evidence="10">
    <location>
        <begin position="1"/>
        <end position="11"/>
    </location>
</feature>
<dbReference type="Pfam" id="PF06098">
    <property type="entry name" value="Radial_spoke_3"/>
    <property type="match status" value="1"/>
</dbReference>
<dbReference type="AlphaFoldDB" id="A0A0G4HC03"/>